<evidence type="ECO:0000256" key="1">
    <source>
        <dbReference type="SAM" id="MobiDB-lite"/>
    </source>
</evidence>
<keyword evidence="3" id="KW-1185">Reference proteome</keyword>
<organism evidence="2 3">
    <name type="scientific">Prorocentrum cordatum</name>
    <dbReference type="NCBI Taxonomy" id="2364126"/>
    <lineage>
        <taxon>Eukaryota</taxon>
        <taxon>Sar</taxon>
        <taxon>Alveolata</taxon>
        <taxon>Dinophyceae</taxon>
        <taxon>Prorocentrales</taxon>
        <taxon>Prorocentraceae</taxon>
        <taxon>Prorocentrum</taxon>
    </lineage>
</organism>
<feature type="compositionally biased region" description="Low complexity" evidence="1">
    <location>
        <begin position="1"/>
        <end position="12"/>
    </location>
</feature>
<protein>
    <submittedName>
        <fullName evidence="2">Uncharacterized protein</fullName>
    </submittedName>
</protein>
<gene>
    <name evidence="2" type="ORF">PCOR1329_LOCUS79337</name>
</gene>
<reference evidence="2" key="1">
    <citation type="submission" date="2023-10" db="EMBL/GenBank/DDBJ databases">
        <authorList>
            <person name="Chen Y."/>
            <person name="Shah S."/>
            <person name="Dougan E. K."/>
            <person name="Thang M."/>
            <person name="Chan C."/>
        </authorList>
    </citation>
    <scope>NUCLEOTIDE SEQUENCE [LARGE SCALE GENOMIC DNA]</scope>
</reference>
<name>A0ABN9XS91_9DINO</name>
<accession>A0ABN9XS91</accession>
<proteinExistence type="predicted"/>
<evidence type="ECO:0000313" key="3">
    <source>
        <dbReference type="Proteomes" id="UP001189429"/>
    </source>
</evidence>
<evidence type="ECO:0000313" key="2">
    <source>
        <dbReference type="EMBL" id="CAK0902862.1"/>
    </source>
</evidence>
<feature type="compositionally biased region" description="Polar residues" evidence="1">
    <location>
        <begin position="42"/>
        <end position="62"/>
    </location>
</feature>
<sequence>MAAAVAPAPAAVLESRRSYPQGRGSQATVGDGRRGSGVGATPRSSVVSRGRNSAISVESFTQRGRRSRINTPEYYHDQAVIDDVADWDFRAGEVPRGRNSLAAFAFHPQVGLLHPMAEGGPWSGAG</sequence>
<feature type="non-terminal residue" evidence="2">
    <location>
        <position position="126"/>
    </location>
</feature>
<feature type="region of interest" description="Disordered" evidence="1">
    <location>
        <begin position="1"/>
        <end position="63"/>
    </location>
</feature>
<dbReference type="EMBL" id="CAUYUJ010021129">
    <property type="protein sequence ID" value="CAK0902862.1"/>
    <property type="molecule type" value="Genomic_DNA"/>
</dbReference>
<dbReference type="Proteomes" id="UP001189429">
    <property type="component" value="Unassembled WGS sequence"/>
</dbReference>
<comment type="caution">
    <text evidence="2">The sequence shown here is derived from an EMBL/GenBank/DDBJ whole genome shotgun (WGS) entry which is preliminary data.</text>
</comment>